<dbReference type="EMBL" id="BMAT01012874">
    <property type="protein sequence ID" value="GFS01010.1"/>
    <property type="molecule type" value="Genomic_DNA"/>
</dbReference>
<sequence length="477" mass="53106">MDGIYVHVNSVLVKLMSHKFHASLQLSRVKVQSMSPTWQTPSDLRSTRIRDPGRGEVLLFKEIEWQTTRIEATAAGAGQDCLTPLRLIANQAKIRIVVKKRLADSAIISSRLTLLLDDLLWVLTITQLKAAILYANSLKVVIERSAQQSKRLAAEKLKKQGHMSDSAGQLQHQHHHHQQRSGQDRQETSTARYFSRFDVLSTSYHLITSRFDLHLCDDSSPGLEEKRHWKINGGSMQITFNKLSLDFYPFHPAAGGERKAWHRYSDNVGSRNPWVHKLFADFKDEAVRLRRVCDQSGLLAGLPSSSSAPSLLAAQPVGGAPPGGGGGRQRNLAPGMSHSVNSSPVHMSAQAGQNPLGSRSAQGSPQHQPPPPPRSTRLLETCFVVKVEDVTVYMVSMPGQKRSGPTKLVSSDKRQLHLPPDMSVLHVEFTDYFFPDGLQYPVKSSDNVPLCLLYHANPRHLQTHTHRHNLTSSYLLP</sequence>
<comment type="caution">
    <text evidence="2">The sequence shown here is derived from an EMBL/GenBank/DDBJ whole genome shotgun (WGS) entry which is preliminary data.</text>
</comment>
<dbReference type="PANTHER" id="PTHR22774:SF11">
    <property type="entry name" value="CHOREIN N-TERMINAL DOMAIN-CONTAINING PROTEIN"/>
    <property type="match status" value="1"/>
</dbReference>
<evidence type="ECO:0000256" key="1">
    <source>
        <dbReference type="SAM" id="MobiDB-lite"/>
    </source>
</evidence>
<evidence type="ECO:0000313" key="3">
    <source>
        <dbReference type="Proteomes" id="UP000762676"/>
    </source>
</evidence>
<reference evidence="2 3" key="1">
    <citation type="journal article" date="2021" name="Elife">
        <title>Chloroplast acquisition without the gene transfer in kleptoplastic sea slugs, Plakobranchus ocellatus.</title>
        <authorList>
            <person name="Maeda T."/>
            <person name="Takahashi S."/>
            <person name="Yoshida T."/>
            <person name="Shimamura S."/>
            <person name="Takaki Y."/>
            <person name="Nagai Y."/>
            <person name="Toyoda A."/>
            <person name="Suzuki Y."/>
            <person name="Arimoto A."/>
            <person name="Ishii H."/>
            <person name="Satoh N."/>
            <person name="Nishiyama T."/>
            <person name="Hasebe M."/>
            <person name="Maruyama T."/>
            <person name="Minagawa J."/>
            <person name="Obokata J."/>
            <person name="Shigenobu S."/>
        </authorList>
    </citation>
    <scope>NUCLEOTIDE SEQUENCE [LARGE SCALE GENOMIC DNA]</scope>
</reference>
<feature type="region of interest" description="Disordered" evidence="1">
    <location>
        <begin position="310"/>
        <end position="377"/>
    </location>
</feature>
<dbReference type="Proteomes" id="UP000762676">
    <property type="component" value="Unassembled WGS sequence"/>
</dbReference>
<keyword evidence="3" id="KW-1185">Reference proteome</keyword>
<accession>A0AAV4HTE1</accession>
<organism evidence="2 3">
    <name type="scientific">Elysia marginata</name>
    <dbReference type="NCBI Taxonomy" id="1093978"/>
    <lineage>
        <taxon>Eukaryota</taxon>
        <taxon>Metazoa</taxon>
        <taxon>Spiralia</taxon>
        <taxon>Lophotrochozoa</taxon>
        <taxon>Mollusca</taxon>
        <taxon>Gastropoda</taxon>
        <taxon>Heterobranchia</taxon>
        <taxon>Euthyneura</taxon>
        <taxon>Panpulmonata</taxon>
        <taxon>Sacoglossa</taxon>
        <taxon>Placobranchoidea</taxon>
        <taxon>Plakobranchidae</taxon>
        <taxon>Elysia</taxon>
    </lineage>
</organism>
<dbReference type="Pfam" id="PF24917">
    <property type="entry name" value="BLTP3A_B"/>
    <property type="match status" value="1"/>
</dbReference>
<name>A0AAV4HTE1_9GAST</name>
<dbReference type="PANTHER" id="PTHR22774">
    <property type="entry name" value="CHOREIN N-TERMINAL DOMAIN-CONTAINING PROTEIN"/>
    <property type="match status" value="1"/>
</dbReference>
<feature type="region of interest" description="Disordered" evidence="1">
    <location>
        <begin position="163"/>
        <end position="187"/>
    </location>
</feature>
<gene>
    <name evidence="2" type="ORF">ElyMa_006413100</name>
</gene>
<dbReference type="AlphaFoldDB" id="A0AAV4HTE1"/>
<feature type="compositionally biased region" description="Polar residues" evidence="1">
    <location>
        <begin position="338"/>
        <end position="364"/>
    </location>
</feature>
<protein>
    <submittedName>
        <fullName evidence="2">UHRF1-binding protein 1-like protein</fullName>
    </submittedName>
</protein>
<proteinExistence type="predicted"/>
<dbReference type="InterPro" id="IPR026728">
    <property type="entry name" value="BLTP3A/B"/>
</dbReference>
<evidence type="ECO:0000313" key="2">
    <source>
        <dbReference type="EMBL" id="GFS01010.1"/>
    </source>
</evidence>